<proteinExistence type="predicted"/>
<evidence type="ECO:0000313" key="1">
    <source>
        <dbReference type="EMBL" id="QEX22516.1"/>
    </source>
</evidence>
<dbReference type="Proteomes" id="UP000325797">
    <property type="component" value="Chromosome"/>
</dbReference>
<dbReference type="InterPro" id="IPR059206">
    <property type="entry name" value="Sll1717-like"/>
</dbReference>
<sequence>MLPVPKLNLGSIDAINYKRRQDKEFLARVFLRDSFLETVLEDKKYFLIGEKGTGKTAYAVLLTNTEYRNTLSSIRNLTETDYTKFVYLKENGHLRVSDYVDTWKVILLLLSAHHLVEREGPNVLQYVKFKNLKGAIDEYYRSAFAPEVVNALELVEHSEIAASLMTKHAKLGGKSKETEKISGEGFQTNLLFIQRQIEDSIRSLKLSRNHIVFIDGIDIRPPGISLERYLECIRGLAQAAWSLNTDFFANIKDTPGHIKLVLLLRPDILSRLGYQNTNAKVRDNGIVLDWRTTYRDFRSSRIFHLVDGILGKQQPDSGTMGLGAAWKYYFPYNLMNFSQGEMIDDPFIGFLRCSFYRPRDIVSYLLFMQDYVTHHENENRHFTQRSFENCQQQYSDYLLGEVKDHLSFYYSGADFDELTGFFKFLRGKGKFDWPTFENAYNRYRAAIGNKIITLPALTEGPEIFLQFLFSLNVIGYVEKTDLNDTFVHWCFRDRTPVTLNPTIPGGVTYHTHPGLTRALKVGNQPLI</sequence>
<dbReference type="OrthoDB" id="7824640at2"/>
<gene>
    <name evidence="1" type="primary">funZ</name>
    <name evidence="1" type="ORF">FRZ61_24480</name>
</gene>
<reference evidence="1 2" key="1">
    <citation type="submission" date="2019-08" db="EMBL/GenBank/DDBJ databases">
        <title>Hyperibacter terrae gen. nov., sp. nov. and Hyperibacter viscosus sp. nov., two new members in the family Rhodospirillaceae isolated from the rhizosphere of Hypericum perforatum.</title>
        <authorList>
            <person name="Noviana Z."/>
        </authorList>
    </citation>
    <scope>NUCLEOTIDE SEQUENCE [LARGE SCALE GENOMIC DNA]</scope>
    <source>
        <strain evidence="1 2">R5959</strain>
    </source>
</reference>
<dbReference type="RefSeq" id="WP_151117994.1">
    <property type="nucleotide sequence ID" value="NZ_CP042582.1"/>
</dbReference>
<accession>A0A5J6N6E3</accession>
<dbReference type="SUPFAM" id="SSF52540">
    <property type="entry name" value="P-loop containing nucleoside triphosphate hydrolases"/>
    <property type="match status" value="1"/>
</dbReference>
<dbReference type="AlphaFoldDB" id="A0A5J6N6E3"/>
<organism evidence="1 2">
    <name type="scientific">Hypericibacter adhaerens</name>
    <dbReference type="NCBI Taxonomy" id="2602016"/>
    <lineage>
        <taxon>Bacteria</taxon>
        <taxon>Pseudomonadati</taxon>
        <taxon>Pseudomonadota</taxon>
        <taxon>Alphaproteobacteria</taxon>
        <taxon>Rhodospirillales</taxon>
        <taxon>Dongiaceae</taxon>
        <taxon>Hypericibacter</taxon>
    </lineage>
</organism>
<evidence type="ECO:0000313" key="2">
    <source>
        <dbReference type="Proteomes" id="UP000325797"/>
    </source>
</evidence>
<protein>
    <submittedName>
        <fullName evidence="1">FunZ protein</fullName>
    </submittedName>
</protein>
<dbReference type="NCBIfam" id="NF047389">
    <property type="entry name" value="ATPase_Sll1717"/>
    <property type="match status" value="1"/>
</dbReference>
<keyword evidence="2" id="KW-1185">Reference proteome</keyword>
<name>A0A5J6N6E3_9PROT</name>
<dbReference type="KEGG" id="hadh:FRZ61_24480"/>
<dbReference type="InterPro" id="IPR027417">
    <property type="entry name" value="P-loop_NTPase"/>
</dbReference>
<dbReference type="EMBL" id="CP042582">
    <property type="protein sequence ID" value="QEX22516.1"/>
    <property type="molecule type" value="Genomic_DNA"/>
</dbReference>